<feature type="transmembrane region" description="Helical" evidence="1">
    <location>
        <begin position="292"/>
        <end position="313"/>
    </location>
</feature>
<evidence type="ECO:0008006" key="4">
    <source>
        <dbReference type="Google" id="ProtNLM"/>
    </source>
</evidence>
<feature type="transmembrane region" description="Helical" evidence="1">
    <location>
        <begin position="402"/>
        <end position="420"/>
    </location>
</feature>
<reference evidence="2 3" key="1">
    <citation type="journal article" date="2016" name="Nat. Commun.">
        <title>Thousands of microbial genomes shed light on interconnected biogeochemical processes in an aquifer system.</title>
        <authorList>
            <person name="Anantharaman K."/>
            <person name="Brown C.T."/>
            <person name="Hug L.A."/>
            <person name="Sharon I."/>
            <person name="Castelle C.J."/>
            <person name="Probst A.J."/>
            <person name="Thomas B.C."/>
            <person name="Singh A."/>
            <person name="Wilkins M.J."/>
            <person name="Karaoz U."/>
            <person name="Brodie E.L."/>
            <person name="Williams K.H."/>
            <person name="Hubbard S.S."/>
            <person name="Banfield J.F."/>
        </authorList>
    </citation>
    <scope>NUCLEOTIDE SEQUENCE [LARGE SCALE GENOMIC DNA]</scope>
</reference>
<dbReference type="STRING" id="1798470.A3D55_00360"/>
<dbReference type="EMBL" id="MFKJ01000024">
    <property type="protein sequence ID" value="OGG38367.1"/>
    <property type="molecule type" value="Genomic_DNA"/>
</dbReference>
<keyword evidence="1" id="KW-1133">Transmembrane helix</keyword>
<feature type="transmembrane region" description="Helical" evidence="1">
    <location>
        <begin position="252"/>
        <end position="272"/>
    </location>
</feature>
<evidence type="ECO:0000256" key="1">
    <source>
        <dbReference type="SAM" id="Phobius"/>
    </source>
</evidence>
<organism evidence="2 3">
    <name type="scientific">Candidatus Jorgensenbacteria bacterium RIFCSPHIGHO2_02_FULL_45_20</name>
    <dbReference type="NCBI Taxonomy" id="1798470"/>
    <lineage>
        <taxon>Bacteria</taxon>
        <taxon>Candidatus Joergenseniibacteriota</taxon>
    </lineage>
</organism>
<dbReference type="Proteomes" id="UP000178825">
    <property type="component" value="Unassembled WGS sequence"/>
</dbReference>
<feature type="transmembrane region" description="Helical" evidence="1">
    <location>
        <begin position="170"/>
        <end position="190"/>
    </location>
</feature>
<feature type="transmembrane region" description="Helical" evidence="1">
    <location>
        <begin position="141"/>
        <end position="158"/>
    </location>
</feature>
<proteinExistence type="predicted"/>
<protein>
    <recommendedName>
        <fullName evidence="4">Glycosyltransferase RgtA/B/C/D-like domain-containing protein</fullName>
    </recommendedName>
</protein>
<sequence length="606" mass="66918">MTCPLNRFSEATIVAISAFSIGVISALPVLSGVSRLGADYELFPTYPISSISFDETTTYAPPLSFLKENNKYPFETEIYELKDAPATRYLLPTFIQRLFLVVFGGNIQSVWMFSKIFFPALCFAAAYFLCKSTGAGQFPSLISSFLYSLIGFGPRVLFDINGVNAFQPIFISRINAPAAIAPFLLFALAGLVKIHTSQKPKAKAIVATGILGGALFFTYYYYQIAFAFLLILLAVLYALMRQKDKLIAILKTGIVANLVAVPWYLIFISSLLHSREYELASSINGKWNAFPAGVTSEGILFIIVFLAVSFMILRKTSAQAEQNKNIFSSSLIPLIGIAGVSIFLQYASSRLPLPIIQPEHFLQQIAFGITVLLASLLFFSYNIKTSVQNTGQCENISLFRKAIALCVITILLVTSIIKQVSVSSNSIPFSAVSREETAARKLMSAFTSPDDVIAVKNPFFNSAIASKIWRFRFYGFAGTTNLPTKENVERFVFVQKLFGVPWDDVRKSLSEANNSKTPLASIDAPYLIAFRKIPESEILSYEKFYTSADASFLSGKKLDYVLVFPDENDHFLKMTNDGFADVSESETEAGVTLYKLNASKSSPLNS</sequence>
<name>A0A1F6BP95_9BACT</name>
<feature type="transmembrane region" description="Helical" evidence="1">
    <location>
        <begin position="325"/>
        <end position="346"/>
    </location>
</feature>
<dbReference type="AlphaFoldDB" id="A0A1F6BP95"/>
<evidence type="ECO:0000313" key="2">
    <source>
        <dbReference type="EMBL" id="OGG38367.1"/>
    </source>
</evidence>
<feature type="transmembrane region" description="Helical" evidence="1">
    <location>
        <begin position="361"/>
        <end position="381"/>
    </location>
</feature>
<keyword evidence="1" id="KW-0812">Transmembrane</keyword>
<keyword evidence="1" id="KW-0472">Membrane</keyword>
<feature type="transmembrane region" description="Helical" evidence="1">
    <location>
        <begin position="12"/>
        <end position="33"/>
    </location>
</feature>
<accession>A0A1F6BP95</accession>
<evidence type="ECO:0000313" key="3">
    <source>
        <dbReference type="Proteomes" id="UP000178825"/>
    </source>
</evidence>
<feature type="transmembrane region" description="Helical" evidence="1">
    <location>
        <begin position="224"/>
        <end position="240"/>
    </location>
</feature>
<gene>
    <name evidence="2" type="ORF">A3D55_00360</name>
</gene>
<comment type="caution">
    <text evidence="2">The sequence shown here is derived from an EMBL/GenBank/DDBJ whole genome shotgun (WGS) entry which is preliminary data.</text>
</comment>